<feature type="compositionally biased region" description="Basic and acidic residues" evidence="1">
    <location>
        <begin position="602"/>
        <end position="611"/>
    </location>
</feature>
<feature type="region of interest" description="Disordered" evidence="1">
    <location>
        <begin position="29"/>
        <end position="135"/>
    </location>
</feature>
<feature type="compositionally biased region" description="Basic and acidic residues" evidence="1">
    <location>
        <begin position="578"/>
        <end position="588"/>
    </location>
</feature>
<feature type="region of interest" description="Disordered" evidence="1">
    <location>
        <begin position="578"/>
        <end position="627"/>
    </location>
</feature>
<feature type="compositionally biased region" description="Basic and acidic residues" evidence="1">
    <location>
        <begin position="95"/>
        <end position="105"/>
    </location>
</feature>
<dbReference type="KEGG" id="olu:OSTLU_29225"/>
<dbReference type="RefSeq" id="XP_001415669.1">
    <property type="nucleotide sequence ID" value="XM_001415632.1"/>
</dbReference>
<feature type="region of interest" description="Disordered" evidence="1">
    <location>
        <begin position="376"/>
        <end position="417"/>
    </location>
</feature>
<dbReference type="EMBL" id="CP000581">
    <property type="protein sequence ID" value="ABO93961.1"/>
    <property type="molecule type" value="Genomic_DNA"/>
</dbReference>
<dbReference type="Gramene" id="ABO93961">
    <property type="protein sequence ID" value="ABO93961"/>
    <property type="gene ID" value="OSTLU_29225"/>
</dbReference>
<protein>
    <submittedName>
        <fullName evidence="2">Uncharacterized protein</fullName>
    </submittedName>
</protein>
<dbReference type="HOGENOM" id="CLU_435026_0_0_1"/>
<dbReference type="GeneID" id="4999400"/>
<evidence type="ECO:0000313" key="3">
    <source>
        <dbReference type="Proteomes" id="UP000001568"/>
    </source>
</evidence>
<feature type="region of interest" description="Disordered" evidence="1">
    <location>
        <begin position="655"/>
        <end position="675"/>
    </location>
</feature>
<evidence type="ECO:0000256" key="1">
    <source>
        <dbReference type="SAM" id="MobiDB-lite"/>
    </source>
</evidence>
<evidence type="ECO:0000313" key="2">
    <source>
        <dbReference type="EMBL" id="ABO93961.1"/>
    </source>
</evidence>
<dbReference type="Proteomes" id="UP000001568">
    <property type="component" value="Chromosome 1"/>
</dbReference>
<keyword evidence="3" id="KW-1185">Reference proteome</keyword>
<feature type="compositionally biased region" description="Basic and acidic residues" evidence="1">
    <location>
        <begin position="66"/>
        <end position="83"/>
    </location>
</feature>
<feature type="compositionally biased region" description="Basic and acidic residues" evidence="1">
    <location>
        <begin position="33"/>
        <end position="55"/>
    </location>
</feature>
<dbReference type="OrthoDB" id="10612338at2759"/>
<sequence>MASTSTARDAVTCEIKIDPATIARAVSHATKHIAREPEDAYEFPGRERDGERGGDAGETTTRRGTAARDDAEARRETMERGAGEGRATSGMGEVNARRGRDRETSSGETGEVTMRSRGDERGGRTARKAGEDADADEPYVRFEDLFGAKALFAKSNSRARGIQADMYIQDYLERKVYGYAHVSVKRKSRKKEVVMERRVVGVGRPEDALDFAADENPACAARHPPLQSLPPAFSLARGDAIKASEFLEPPTWIQRRGDLEAVAAATATKLSALSRKESTADFKKAKKTPTVAEVAERATTPIRPLKRAAEVLAAKGLKATPSPDRQKTPNPAPGMSPFSALKMPGTIFDSSDFLGDAHDDMLFWDALNDIDHPTHAATHRTTSAMPSKRRKAREATRSPSVRSDATGSPKSEAKLTAVEKRLRDLEAKLSRGEYHVSERVGAADAVPATRPMTFDDTARAEASGKKRTLSGGSDERENATSVREQSTQSELQRLNDTILALVQRQDKYEIERHRHQKQMYELCQTHKEHTASLESIIAAYEKRFSAISPQTPRKWDGPPLSIPPRFARDEPALSTPLEEFHAPRDDPRAYNSAGPAWGRSSPTERFDRSFHDQAPYSENKRNERSRDVEAILEREMRFLQESLARKNEVIASLASELGSAKQKHTKSRWDSVGLN</sequence>
<reference evidence="2 3" key="1">
    <citation type="journal article" date="2007" name="Proc. Natl. Acad. Sci. U.S.A.">
        <title>The tiny eukaryote Ostreococcus provides genomic insights into the paradox of plankton speciation.</title>
        <authorList>
            <person name="Palenik B."/>
            <person name="Grimwood J."/>
            <person name="Aerts A."/>
            <person name="Rouze P."/>
            <person name="Salamov A."/>
            <person name="Putnam N."/>
            <person name="Dupont C."/>
            <person name="Jorgensen R."/>
            <person name="Derelle E."/>
            <person name="Rombauts S."/>
            <person name="Zhou K."/>
            <person name="Otillar R."/>
            <person name="Merchant S.S."/>
            <person name="Podell S."/>
            <person name="Gaasterland T."/>
            <person name="Napoli C."/>
            <person name="Gendler K."/>
            <person name="Manuell A."/>
            <person name="Tai V."/>
            <person name="Vallon O."/>
            <person name="Piganeau G."/>
            <person name="Jancek S."/>
            <person name="Heijde M."/>
            <person name="Jabbari K."/>
            <person name="Bowler C."/>
            <person name="Lohr M."/>
            <person name="Robbens S."/>
            <person name="Werner G."/>
            <person name="Dubchak I."/>
            <person name="Pazour G.J."/>
            <person name="Ren Q."/>
            <person name="Paulsen I."/>
            <person name="Delwiche C."/>
            <person name="Schmutz J."/>
            <person name="Rokhsar D."/>
            <person name="Van de Peer Y."/>
            <person name="Moreau H."/>
            <person name="Grigoriev I.V."/>
        </authorList>
    </citation>
    <scope>NUCLEOTIDE SEQUENCE [LARGE SCALE GENOMIC DNA]</scope>
    <source>
        <strain evidence="2 3">CCE9901</strain>
    </source>
</reference>
<name>A4RS30_OSTLU</name>
<feature type="compositionally biased region" description="Basic and acidic residues" evidence="1">
    <location>
        <begin position="114"/>
        <end position="131"/>
    </location>
</feature>
<accession>A4RS30</accession>
<feature type="compositionally biased region" description="Polar residues" evidence="1">
    <location>
        <begin position="479"/>
        <end position="490"/>
    </location>
</feature>
<dbReference type="AlphaFoldDB" id="A4RS30"/>
<feature type="region of interest" description="Disordered" evidence="1">
    <location>
        <begin position="447"/>
        <end position="490"/>
    </location>
</feature>
<organism evidence="2 3">
    <name type="scientific">Ostreococcus lucimarinus (strain CCE9901)</name>
    <dbReference type="NCBI Taxonomy" id="436017"/>
    <lineage>
        <taxon>Eukaryota</taxon>
        <taxon>Viridiplantae</taxon>
        <taxon>Chlorophyta</taxon>
        <taxon>Mamiellophyceae</taxon>
        <taxon>Mamiellales</taxon>
        <taxon>Bathycoccaceae</taxon>
        <taxon>Ostreococcus</taxon>
    </lineage>
</organism>
<dbReference type="OMA" id="VYGYAHV"/>
<gene>
    <name evidence="2" type="ORF">OSTLU_29225</name>
</gene>
<feature type="compositionally biased region" description="Basic and acidic residues" evidence="1">
    <location>
        <begin position="618"/>
        <end position="627"/>
    </location>
</feature>
<proteinExistence type="predicted"/>
<feature type="compositionally biased region" description="Polar residues" evidence="1">
    <location>
        <begin position="397"/>
        <end position="409"/>
    </location>
</feature>